<dbReference type="PROSITE" id="PS50850">
    <property type="entry name" value="MFS"/>
    <property type="match status" value="1"/>
</dbReference>
<feature type="compositionally biased region" description="Polar residues" evidence="6">
    <location>
        <begin position="518"/>
        <end position="527"/>
    </location>
</feature>
<dbReference type="GO" id="GO:0022857">
    <property type="term" value="F:transmembrane transporter activity"/>
    <property type="evidence" value="ECO:0007669"/>
    <property type="project" value="InterPro"/>
</dbReference>
<feature type="transmembrane region" description="Helical" evidence="7">
    <location>
        <begin position="353"/>
        <end position="372"/>
    </location>
</feature>
<feature type="transmembrane region" description="Helical" evidence="7">
    <location>
        <begin position="156"/>
        <end position="180"/>
    </location>
</feature>
<evidence type="ECO:0000256" key="4">
    <source>
        <dbReference type="ARBA" id="ARBA00022989"/>
    </source>
</evidence>
<dbReference type="InterPro" id="IPR020846">
    <property type="entry name" value="MFS_dom"/>
</dbReference>
<accession>A0A8H3IM15</accession>
<name>A0A8H3IM15_9LECA</name>
<feature type="transmembrane region" description="Helical" evidence="7">
    <location>
        <begin position="22"/>
        <end position="44"/>
    </location>
</feature>
<evidence type="ECO:0000313" key="10">
    <source>
        <dbReference type="Proteomes" id="UP000664521"/>
    </source>
</evidence>
<feature type="transmembrane region" description="Helical" evidence="7">
    <location>
        <begin position="117"/>
        <end position="136"/>
    </location>
</feature>
<dbReference type="GO" id="GO:0016020">
    <property type="term" value="C:membrane"/>
    <property type="evidence" value="ECO:0007669"/>
    <property type="project" value="UniProtKB-SubCell"/>
</dbReference>
<evidence type="ECO:0000256" key="1">
    <source>
        <dbReference type="ARBA" id="ARBA00004141"/>
    </source>
</evidence>
<dbReference type="OrthoDB" id="10262656at2759"/>
<dbReference type="InterPro" id="IPR011701">
    <property type="entry name" value="MFS"/>
</dbReference>
<dbReference type="CDD" id="cd17330">
    <property type="entry name" value="MFS_SLC46_TetA_like"/>
    <property type="match status" value="1"/>
</dbReference>
<dbReference type="AlphaFoldDB" id="A0A8H3IM15"/>
<dbReference type="EMBL" id="CAJPDS010000022">
    <property type="protein sequence ID" value="CAF9918609.1"/>
    <property type="molecule type" value="Genomic_DNA"/>
</dbReference>
<feature type="transmembrane region" description="Helical" evidence="7">
    <location>
        <begin position="321"/>
        <end position="341"/>
    </location>
</feature>
<feature type="region of interest" description="Disordered" evidence="6">
    <location>
        <begin position="479"/>
        <end position="542"/>
    </location>
</feature>
<keyword evidence="10" id="KW-1185">Reference proteome</keyword>
<evidence type="ECO:0000256" key="2">
    <source>
        <dbReference type="ARBA" id="ARBA00022448"/>
    </source>
</evidence>
<keyword evidence="3 7" id="KW-0812">Transmembrane</keyword>
<gene>
    <name evidence="9" type="ORF">HETSPECPRED_003813</name>
</gene>
<feature type="transmembrane region" description="Helical" evidence="7">
    <location>
        <begin position="379"/>
        <end position="403"/>
    </location>
</feature>
<comment type="subcellular location">
    <subcellularLocation>
        <location evidence="1">Membrane</location>
        <topology evidence="1">Multi-pass membrane protein</topology>
    </subcellularLocation>
</comment>
<proteinExistence type="predicted"/>
<feature type="compositionally biased region" description="Polar residues" evidence="6">
    <location>
        <begin position="228"/>
        <end position="247"/>
    </location>
</feature>
<evidence type="ECO:0000313" key="9">
    <source>
        <dbReference type="EMBL" id="CAF9918609.1"/>
    </source>
</evidence>
<keyword evidence="2" id="KW-0813">Transport</keyword>
<dbReference type="Proteomes" id="UP000664521">
    <property type="component" value="Unassembled WGS sequence"/>
</dbReference>
<evidence type="ECO:0000256" key="6">
    <source>
        <dbReference type="SAM" id="MobiDB-lite"/>
    </source>
</evidence>
<comment type="caution">
    <text evidence="9">The sequence shown here is derived from an EMBL/GenBank/DDBJ whole genome shotgun (WGS) entry which is preliminary data.</text>
</comment>
<dbReference type="PANTHER" id="PTHR23504:SF8">
    <property type="entry name" value="TRANSPORTER, PUTATIVE (AFU_ORTHOLOGUE AFUA_1G03730)-RELATED"/>
    <property type="match status" value="1"/>
</dbReference>
<dbReference type="Pfam" id="PF07690">
    <property type="entry name" value="MFS_1"/>
    <property type="match status" value="1"/>
</dbReference>
<evidence type="ECO:0000256" key="5">
    <source>
        <dbReference type="ARBA" id="ARBA00023136"/>
    </source>
</evidence>
<feature type="compositionally biased region" description="Basic and acidic residues" evidence="6">
    <location>
        <begin position="489"/>
        <end position="517"/>
    </location>
</feature>
<dbReference type="PANTHER" id="PTHR23504">
    <property type="entry name" value="MAJOR FACILITATOR SUPERFAMILY DOMAIN-CONTAINING PROTEIN 10"/>
    <property type="match status" value="1"/>
</dbReference>
<dbReference type="SUPFAM" id="SSF103473">
    <property type="entry name" value="MFS general substrate transporter"/>
    <property type="match status" value="1"/>
</dbReference>
<feature type="transmembrane region" description="Helical" evidence="7">
    <location>
        <begin position="56"/>
        <end position="73"/>
    </location>
</feature>
<feature type="transmembrane region" description="Helical" evidence="7">
    <location>
        <begin position="449"/>
        <end position="470"/>
    </location>
</feature>
<dbReference type="Gene3D" id="1.20.1250.20">
    <property type="entry name" value="MFS general substrate transporter like domains"/>
    <property type="match status" value="1"/>
</dbReference>
<feature type="domain" description="Major facilitator superfamily (MFS) profile" evidence="8">
    <location>
        <begin position="1"/>
        <end position="474"/>
    </location>
</feature>
<feature type="region of interest" description="Disordered" evidence="6">
    <location>
        <begin position="228"/>
        <end position="251"/>
    </location>
</feature>
<keyword evidence="4 7" id="KW-1133">Transmembrane helix</keyword>
<sequence length="542" mass="58876">MTSVFPYLPEMIESFNVPKDEVASWAGITSAVFSLSQALTGIFWGRASDRFGRKPVIIIGMLCIMLSSLLFGFSRSLAWAIAARAFAGSVNGNVGIIRTTVAELVPQKELQPRAFSVMPLVWTIGSIFGPGFGGALAKPAAKYPGLFGKSGFLKRYPFALPNIIASLFFLVGLAAGILFLKETLETKKHRRDYGRVLGRLLLRPFVRREPVKPHHDNEQTALLWGHSRSYSTSPSSDGNNKRSQGSLDRQAPPKYSEIFSKQSSINLLTYTLLALHSVAYDQLLPVFMHYPAQGSPTSGQNVQLPFKFGGGFGIDSNRIGLLYTLYGVCGMFIQFLIFPPVARSFGVLPCLKVVTIMFPIIYVATPFAVLMPTAISQQIAMFIVMVVKCFAVVFAFPCTTILLTNSAVSLRVLGTLNGVSTSISALGRAAGPAIGGWTFSIGVEKGYMIVPWWVLAACAVLGAFPVWWLVEMDGFGGNEDNESNTEVNDDLRSLDGDELSRSKPKTIENDASKHSATNEDLPTSLGDSTEHSKTVNGGSRIE</sequence>
<reference evidence="9" key="1">
    <citation type="submission" date="2021-03" db="EMBL/GenBank/DDBJ databases">
        <authorList>
            <person name="Tagirdzhanova G."/>
        </authorList>
    </citation>
    <scope>NUCLEOTIDE SEQUENCE</scope>
</reference>
<dbReference type="InterPro" id="IPR036259">
    <property type="entry name" value="MFS_trans_sf"/>
</dbReference>
<evidence type="ECO:0000259" key="8">
    <source>
        <dbReference type="PROSITE" id="PS50850"/>
    </source>
</evidence>
<keyword evidence="5 7" id="KW-0472">Membrane</keyword>
<protein>
    <recommendedName>
        <fullName evidence="8">Major facilitator superfamily (MFS) profile domain-containing protein</fullName>
    </recommendedName>
</protein>
<evidence type="ECO:0000256" key="3">
    <source>
        <dbReference type="ARBA" id="ARBA00022692"/>
    </source>
</evidence>
<organism evidence="9 10">
    <name type="scientific">Heterodermia speciosa</name>
    <dbReference type="NCBI Taxonomy" id="116794"/>
    <lineage>
        <taxon>Eukaryota</taxon>
        <taxon>Fungi</taxon>
        <taxon>Dikarya</taxon>
        <taxon>Ascomycota</taxon>
        <taxon>Pezizomycotina</taxon>
        <taxon>Lecanoromycetes</taxon>
        <taxon>OSLEUM clade</taxon>
        <taxon>Lecanoromycetidae</taxon>
        <taxon>Caliciales</taxon>
        <taxon>Physciaceae</taxon>
        <taxon>Heterodermia</taxon>
    </lineage>
</organism>
<feature type="transmembrane region" description="Helical" evidence="7">
    <location>
        <begin position="79"/>
        <end position="97"/>
    </location>
</feature>
<evidence type="ECO:0000256" key="7">
    <source>
        <dbReference type="SAM" id="Phobius"/>
    </source>
</evidence>